<accession>E6K2J2</accession>
<dbReference type="HOGENOM" id="CLU_663657_0_0_11"/>
<evidence type="ECO:0000259" key="3">
    <source>
        <dbReference type="Pfam" id="PF02517"/>
    </source>
</evidence>
<feature type="transmembrane region" description="Helical" evidence="2">
    <location>
        <begin position="104"/>
        <end position="137"/>
    </location>
</feature>
<dbReference type="Pfam" id="PF02517">
    <property type="entry name" value="Rce1-like"/>
    <property type="match status" value="1"/>
</dbReference>
<dbReference type="KEGG" id="pdo:PSDT_0031"/>
<dbReference type="eggNOG" id="COG1266">
    <property type="taxonomic scope" value="Bacteria"/>
</dbReference>
<dbReference type="PATRIC" id="fig|864564.6.peg.35"/>
<keyword evidence="2" id="KW-0812">Transmembrane</keyword>
<evidence type="ECO:0000313" key="5">
    <source>
        <dbReference type="Proteomes" id="UP000004946"/>
    </source>
</evidence>
<keyword evidence="2" id="KW-0472">Membrane</keyword>
<feature type="region of interest" description="Disordered" evidence="1">
    <location>
        <begin position="1"/>
        <end position="43"/>
    </location>
</feature>
<name>E6K2J2_PARDN</name>
<comment type="caution">
    <text evidence="4">The sequence shown here is derived from an EMBL/GenBank/DDBJ whole genome shotgun (WGS) entry which is preliminary data.</text>
</comment>
<organism evidence="4 5">
    <name type="scientific">Parascardovia denticolens DSM 10105 = JCM 12538</name>
    <dbReference type="NCBI Taxonomy" id="864564"/>
    <lineage>
        <taxon>Bacteria</taxon>
        <taxon>Bacillati</taxon>
        <taxon>Actinomycetota</taxon>
        <taxon>Actinomycetes</taxon>
        <taxon>Bifidobacteriales</taxon>
        <taxon>Bifidobacteriaceae</taxon>
        <taxon>Parascardovia</taxon>
    </lineage>
</organism>
<keyword evidence="4" id="KW-0645">Protease</keyword>
<dbReference type="GO" id="GO:0004175">
    <property type="term" value="F:endopeptidase activity"/>
    <property type="evidence" value="ECO:0007669"/>
    <property type="project" value="UniProtKB-ARBA"/>
</dbReference>
<gene>
    <name evidence="4" type="ORF">HMPREF0620_1665</name>
</gene>
<evidence type="ECO:0000256" key="1">
    <source>
        <dbReference type="SAM" id="MobiDB-lite"/>
    </source>
</evidence>
<feature type="transmembrane region" description="Helical" evidence="2">
    <location>
        <begin position="201"/>
        <end position="223"/>
    </location>
</feature>
<keyword evidence="5" id="KW-1185">Reference proteome</keyword>
<proteinExistence type="predicted"/>
<reference evidence="4 5" key="1">
    <citation type="submission" date="2010-12" db="EMBL/GenBank/DDBJ databases">
        <authorList>
            <person name="Muzny D."/>
            <person name="Qin X."/>
            <person name="Buhay C."/>
            <person name="Dugan-Rocha S."/>
            <person name="Ding Y."/>
            <person name="Chen G."/>
            <person name="Hawes A."/>
            <person name="Holder M."/>
            <person name="Jhangiani S."/>
            <person name="Johnson A."/>
            <person name="Khan Z."/>
            <person name="Li Z."/>
            <person name="Liu W."/>
            <person name="Liu X."/>
            <person name="Perez L."/>
            <person name="Shen H."/>
            <person name="Wang Q."/>
            <person name="Watt J."/>
            <person name="Xi L."/>
            <person name="Xin Y."/>
            <person name="Zhou J."/>
            <person name="Deng J."/>
            <person name="Jiang H."/>
            <person name="Liu Y."/>
            <person name="Qu J."/>
            <person name="Song X.-Z."/>
            <person name="Zhang L."/>
            <person name="Villasana D."/>
            <person name="Johnson A."/>
            <person name="Liu J."/>
            <person name="Liyanage D."/>
            <person name="Lorensuhewa L."/>
            <person name="Robinson T."/>
            <person name="Song A."/>
            <person name="Song B.-B."/>
            <person name="Dinh H."/>
            <person name="Thornton R."/>
            <person name="Coyle M."/>
            <person name="Francisco L."/>
            <person name="Jackson L."/>
            <person name="Javaid M."/>
            <person name="Korchina V."/>
            <person name="Kovar C."/>
            <person name="Mata R."/>
            <person name="Mathew T."/>
            <person name="Ngo R."/>
            <person name="Nguyen L."/>
            <person name="Nguyen N."/>
            <person name="Okwuonu G."/>
            <person name="Ongeri F."/>
            <person name="Pham C."/>
            <person name="Simmons D."/>
            <person name="Wilczek-Boney K."/>
            <person name="Hale W."/>
            <person name="Jakkamsetti A."/>
            <person name="Pham P."/>
            <person name="Ruth R."/>
            <person name="San Lucas F."/>
            <person name="Warren J."/>
            <person name="Zhang J."/>
            <person name="Zhao Z."/>
            <person name="Zhou C."/>
            <person name="Zhu D."/>
            <person name="Lee S."/>
            <person name="Bess C."/>
            <person name="Blankenburg K."/>
            <person name="Forbes L."/>
            <person name="Fu Q."/>
            <person name="Gubbala S."/>
            <person name="Hirani K."/>
            <person name="Jayaseelan J.C."/>
            <person name="Lara F."/>
            <person name="Munidasa M."/>
            <person name="Palculict T."/>
            <person name="Patil S."/>
            <person name="Pu L.-L."/>
            <person name="Saada N."/>
            <person name="Tang L."/>
            <person name="Weissenberger G."/>
            <person name="Zhu Y."/>
            <person name="Hemphill L."/>
            <person name="Shang Y."/>
            <person name="Youmans B."/>
            <person name="Ayvaz T."/>
            <person name="Ross M."/>
            <person name="Santibanez J."/>
            <person name="Aqrawi P."/>
            <person name="Gross S."/>
            <person name="Joshi V."/>
            <person name="Fowler G."/>
            <person name="Nazareth L."/>
            <person name="Reid J."/>
            <person name="Worley K."/>
            <person name="Petrosino J."/>
            <person name="Highlander S."/>
            <person name="Gibbs R."/>
        </authorList>
    </citation>
    <scope>NUCLEOTIDE SEQUENCE [LARGE SCALE GENOMIC DNA]</scope>
    <source>
        <strain evidence="4 5">DSM 10105</strain>
    </source>
</reference>
<dbReference type="GO" id="GO:0006508">
    <property type="term" value="P:proteolysis"/>
    <property type="evidence" value="ECO:0007669"/>
    <property type="project" value="UniProtKB-KW"/>
</dbReference>
<dbReference type="Proteomes" id="UP000004946">
    <property type="component" value="Chromosome"/>
</dbReference>
<feature type="transmembrane region" description="Helical" evidence="2">
    <location>
        <begin position="157"/>
        <end position="181"/>
    </location>
</feature>
<dbReference type="GO" id="GO:0080120">
    <property type="term" value="P:CAAX-box protein maturation"/>
    <property type="evidence" value="ECO:0007669"/>
    <property type="project" value="UniProtKB-ARBA"/>
</dbReference>
<evidence type="ECO:0000313" key="4">
    <source>
        <dbReference type="EMBL" id="EFT82980.1"/>
    </source>
</evidence>
<feature type="compositionally biased region" description="Low complexity" evidence="1">
    <location>
        <begin position="1"/>
        <end position="36"/>
    </location>
</feature>
<feature type="transmembrane region" description="Helical" evidence="2">
    <location>
        <begin position="275"/>
        <end position="294"/>
    </location>
</feature>
<dbReference type="EMBL" id="AEON01000002">
    <property type="protein sequence ID" value="EFT82980.1"/>
    <property type="molecule type" value="Genomic_DNA"/>
</dbReference>
<protein>
    <submittedName>
        <fullName evidence="4">CAAX amino terminal protease family protein</fullName>
    </submittedName>
</protein>
<sequence>MQGQYQNQSQSPTGPQQQQQQGIQQFGMPQQQPGSQLPAAQGVYQPMGQPYPPLAFPHPYLPIPRPRKRRDPNRLPGDRAFFHVTDAASYLRSVAGYQWWRPLLTLFVALGWIAVCEGLSVCLLGVVSFAYLFPFLIQGGNSYHTFVSSIPADPTNWISILINFGFTALTFLPPVIITCLLVDGRPISTVTNRYGGMRWKLLAKSMLLASAFLAVETISLPLLTSKPYPVHRSGQAVVLSLVIILTVIPLQCAAEEYVFRGLLLQAFGRWIQPRFAWLIPIIPAFMFGMGHSQYDLLGRLDVTCMGLIAGYLVLFTGGLETGIALHTANNAFIFIAYLCGLSDPTSGSKGSSFSQKASSVAITVTVEILYALTVLAVGQWRHWFDYKPVVPPYRLDSYRIPAGPAVAVLPDQRS</sequence>
<feature type="domain" description="CAAX prenyl protease 2/Lysostaphin resistance protein A-like" evidence="3">
    <location>
        <begin position="240"/>
        <end position="332"/>
    </location>
</feature>
<keyword evidence="2" id="KW-1133">Transmembrane helix</keyword>
<feature type="transmembrane region" description="Helical" evidence="2">
    <location>
        <begin position="235"/>
        <end position="254"/>
    </location>
</feature>
<keyword evidence="4" id="KW-0378">Hydrolase</keyword>
<feature type="transmembrane region" description="Helical" evidence="2">
    <location>
        <begin position="360"/>
        <end position="380"/>
    </location>
</feature>
<dbReference type="AlphaFoldDB" id="E6K2J2"/>
<evidence type="ECO:0000256" key="2">
    <source>
        <dbReference type="SAM" id="Phobius"/>
    </source>
</evidence>
<feature type="transmembrane region" description="Helical" evidence="2">
    <location>
        <begin position="306"/>
        <end position="339"/>
    </location>
</feature>
<dbReference type="InterPro" id="IPR003675">
    <property type="entry name" value="Rce1/LyrA-like_dom"/>
</dbReference>